<protein>
    <submittedName>
        <fullName evidence="1">Uncharacterized protein</fullName>
    </submittedName>
</protein>
<evidence type="ECO:0000313" key="1">
    <source>
        <dbReference type="EMBL" id="KXH35798.1"/>
    </source>
</evidence>
<name>A0A135SIP9_9PEZI</name>
<dbReference type="AlphaFoldDB" id="A0A135SIP9"/>
<dbReference type="EMBL" id="JFBX01000554">
    <property type="protein sequence ID" value="KXH35798.1"/>
    <property type="molecule type" value="Genomic_DNA"/>
</dbReference>
<keyword evidence="2" id="KW-1185">Reference proteome</keyword>
<organism evidence="1 2">
    <name type="scientific">Colletotrichum simmondsii</name>
    <dbReference type="NCBI Taxonomy" id="703756"/>
    <lineage>
        <taxon>Eukaryota</taxon>
        <taxon>Fungi</taxon>
        <taxon>Dikarya</taxon>
        <taxon>Ascomycota</taxon>
        <taxon>Pezizomycotina</taxon>
        <taxon>Sordariomycetes</taxon>
        <taxon>Hypocreomycetidae</taxon>
        <taxon>Glomerellales</taxon>
        <taxon>Glomerellaceae</taxon>
        <taxon>Colletotrichum</taxon>
        <taxon>Colletotrichum acutatum species complex</taxon>
    </lineage>
</organism>
<sequence length="268" mass="31031">MIIPSPKTPKGTVSLDSLGLKHRQTVCGTSSTASFKSRGHIQDWRAQRYTNIRARSMLDDSFQLMVRLVQYSLTARFMNINKLLNLSLSVLRHHSLEPVLTRRVVHNTWLPRQLPVAERLVIALSRSYVWHDVFNIAEGGEITDDMNKKKKSRTGKRGGVADTPKVSIMVRLSYMRNNIEKSREDIEERSFLLQGLEECQTIRQEVESSATKIDQKLYNRNKDAQTYEKVDALLEKVSKEWEQTLSQRLRDYEIWKEVEELATILGQL</sequence>
<reference evidence="1 2" key="1">
    <citation type="submission" date="2014-02" db="EMBL/GenBank/DDBJ databases">
        <title>The genome sequence of Colletotrichum simmondsii CBS122122.</title>
        <authorList>
            <person name="Baroncelli R."/>
            <person name="Thon M.R."/>
        </authorList>
    </citation>
    <scope>NUCLEOTIDE SEQUENCE [LARGE SCALE GENOMIC DNA]</scope>
    <source>
        <strain evidence="1 2">CBS122122</strain>
    </source>
</reference>
<dbReference type="Proteomes" id="UP000070328">
    <property type="component" value="Unassembled WGS sequence"/>
</dbReference>
<evidence type="ECO:0000313" key="2">
    <source>
        <dbReference type="Proteomes" id="UP000070328"/>
    </source>
</evidence>
<comment type="caution">
    <text evidence="1">The sequence shown here is derived from an EMBL/GenBank/DDBJ whole genome shotgun (WGS) entry which is preliminary data.</text>
</comment>
<accession>A0A135SIP9</accession>
<gene>
    <name evidence="1" type="ORF">CSIM01_00512</name>
</gene>
<proteinExistence type="predicted"/>